<keyword evidence="2" id="KW-0732">Signal</keyword>
<evidence type="ECO:0000313" key="4">
    <source>
        <dbReference type="Proteomes" id="UP001189429"/>
    </source>
</evidence>
<dbReference type="EMBL" id="CAUYUJ010015006">
    <property type="protein sequence ID" value="CAK0848749.1"/>
    <property type="molecule type" value="Genomic_DNA"/>
</dbReference>
<feature type="signal peptide" evidence="2">
    <location>
        <begin position="1"/>
        <end position="19"/>
    </location>
</feature>
<accession>A0ABN9TRG4</accession>
<comment type="caution">
    <text evidence="3">The sequence shown here is derived from an EMBL/GenBank/DDBJ whole genome shotgun (WGS) entry which is preliminary data.</text>
</comment>
<dbReference type="Proteomes" id="UP001189429">
    <property type="component" value="Unassembled WGS sequence"/>
</dbReference>
<feature type="region of interest" description="Disordered" evidence="1">
    <location>
        <begin position="230"/>
        <end position="255"/>
    </location>
</feature>
<name>A0ABN9TRG4_9DINO</name>
<feature type="compositionally biased region" description="Low complexity" evidence="1">
    <location>
        <begin position="231"/>
        <end position="240"/>
    </location>
</feature>
<organism evidence="3 4">
    <name type="scientific">Prorocentrum cordatum</name>
    <dbReference type="NCBI Taxonomy" id="2364126"/>
    <lineage>
        <taxon>Eukaryota</taxon>
        <taxon>Sar</taxon>
        <taxon>Alveolata</taxon>
        <taxon>Dinophyceae</taxon>
        <taxon>Prorocentrales</taxon>
        <taxon>Prorocentraceae</taxon>
        <taxon>Prorocentrum</taxon>
    </lineage>
</organism>
<sequence>MRPVFPAALLLSWAAGAELQLMQMTARSPVKNSSDWQPSRPCRTPVEGDECHSTVMWAMQTGIVKNPDWYVPLTRNSSFEDFQRLTPRRSDVCPEPCAAQAGGLPPPAGLPAPDECHTSVRGDACYGKVMWAMQTGIVERPDWYPGLTRNSSFEDFQRFLHSEARLSRVCPRPCEQEECRTPAEGDACYKVLVWSMQTGVVENPDWFAPLTKNSSFEDFQRHTARVSDVCPSPACAPSPAQRRRRRSAARPSEATRATRRWCGRCGWASWMRRGGMLP</sequence>
<evidence type="ECO:0008006" key="5">
    <source>
        <dbReference type="Google" id="ProtNLM"/>
    </source>
</evidence>
<proteinExistence type="predicted"/>
<gene>
    <name evidence="3" type="ORF">PCOR1329_LOCUS41625</name>
</gene>
<evidence type="ECO:0000256" key="2">
    <source>
        <dbReference type="SAM" id="SignalP"/>
    </source>
</evidence>
<keyword evidence="4" id="KW-1185">Reference proteome</keyword>
<evidence type="ECO:0000256" key="1">
    <source>
        <dbReference type="SAM" id="MobiDB-lite"/>
    </source>
</evidence>
<protein>
    <recommendedName>
        <fullName evidence="5">ADP-ribosyl cyclase/cyclic ADP-ribose hydrolase</fullName>
    </recommendedName>
</protein>
<reference evidence="3" key="1">
    <citation type="submission" date="2023-10" db="EMBL/GenBank/DDBJ databases">
        <authorList>
            <person name="Chen Y."/>
            <person name="Shah S."/>
            <person name="Dougan E. K."/>
            <person name="Thang M."/>
            <person name="Chan C."/>
        </authorList>
    </citation>
    <scope>NUCLEOTIDE SEQUENCE [LARGE SCALE GENOMIC DNA]</scope>
</reference>
<evidence type="ECO:0000313" key="3">
    <source>
        <dbReference type="EMBL" id="CAK0848749.1"/>
    </source>
</evidence>
<feature type="chain" id="PRO_5046419886" description="ADP-ribosyl cyclase/cyclic ADP-ribose hydrolase" evidence="2">
    <location>
        <begin position="20"/>
        <end position="278"/>
    </location>
</feature>